<reference evidence="1" key="2">
    <citation type="submission" date="2025-09" db="UniProtKB">
        <authorList>
            <consortium name="Ensembl"/>
        </authorList>
    </citation>
    <scope>IDENTIFICATION</scope>
</reference>
<dbReference type="PANTHER" id="PTHR22775:SF44">
    <property type="entry name" value="SORTING NEXIN-14"/>
    <property type="match status" value="1"/>
</dbReference>
<dbReference type="PANTHER" id="PTHR22775">
    <property type="entry name" value="SORTING NEXIN"/>
    <property type="match status" value="1"/>
</dbReference>
<dbReference type="AlphaFoldDB" id="A0A3B4X1M8"/>
<dbReference type="Proteomes" id="UP000261360">
    <property type="component" value="Unplaced"/>
</dbReference>
<dbReference type="GO" id="GO:0097352">
    <property type="term" value="P:autophagosome maturation"/>
    <property type="evidence" value="ECO:0007669"/>
    <property type="project" value="TreeGrafter"/>
</dbReference>
<organism evidence="1 2">
    <name type="scientific">Seriola lalandi dorsalis</name>
    <dbReference type="NCBI Taxonomy" id="1841481"/>
    <lineage>
        <taxon>Eukaryota</taxon>
        <taxon>Metazoa</taxon>
        <taxon>Chordata</taxon>
        <taxon>Craniata</taxon>
        <taxon>Vertebrata</taxon>
        <taxon>Euteleostomi</taxon>
        <taxon>Actinopterygii</taxon>
        <taxon>Neopterygii</taxon>
        <taxon>Teleostei</taxon>
        <taxon>Neoteleostei</taxon>
        <taxon>Acanthomorphata</taxon>
        <taxon>Carangaria</taxon>
        <taxon>Carangiformes</taxon>
        <taxon>Carangidae</taxon>
        <taxon>Seriola</taxon>
    </lineage>
</organism>
<dbReference type="Ensembl" id="ENSSLDT00000010509.1">
    <property type="protein sequence ID" value="ENSSLDP00000010141.1"/>
    <property type="gene ID" value="ENSSLDG00000008077.1"/>
</dbReference>
<sequence length="95" mass="10832">MVFWSFLAGVVTFYCSLGPESLLPNILLSIKPKTKQELFPLGHSCAVCGKIKCKRHRPTLLLENYQPWLDLKVPSKVDASLSEVIYALTYFSFFF</sequence>
<protein>
    <submittedName>
        <fullName evidence="1">Uncharacterized protein</fullName>
    </submittedName>
</protein>
<dbReference type="GeneTree" id="ENSGT00940000173663"/>
<evidence type="ECO:0000313" key="1">
    <source>
        <dbReference type="Ensembl" id="ENSSLDP00000010141.1"/>
    </source>
</evidence>
<keyword evidence="2" id="KW-1185">Reference proteome</keyword>
<dbReference type="STRING" id="1841481.ENSSLDP00000010141"/>
<name>A0A3B4X1M8_SERLL</name>
<dbReference type="GO" id="GO:0035091">
    <property type="term" value="F:phosphatidylinositol binding"/>
    <property type="evidence" value="ECO:0007669"/>
    <property type="project" value="TreeGrafter"/>
</dbReference>
<proteinExistence type="predicted"/>
<accession>A0A3B4X1M8</accession>
<reference evidence="1" key="1">
    <citation type="submission" date="2025-08" db="UniProtKB">
        <authorList>
            <consortium name="Ensembl"/>
        </authorList>
    </citation>
    <scope>IDENTIFICATION</scope>
</reference>
<dbReference type="GO" id="GO:0005770">
    <property type="term" value="C:late endosome"/>
    <property type="evidence" value="ECO:0007669"/>
    <property type="project" value="TreeGrafter"/>
</dbReference>
<evidence type="ECO:0000313" key="2">
    <source>
        <dbReference type="Proteomes" id="UP000261360"/>
    </source>
</evidence>